<dbReference type="AlphaFoldDB" id="A0A976MCX8"/>
<proteinExistence type="predicted"/>
<dbReference type="EC" id="3.1.3.36" evidence="2"/>
<gene>
    <name evidence="2" type="ORF">MACK_001502</name>
</gene>
<dbReference type="EMBL" id="CP056071">
    <property type="protein sequence ID" value="UKK02147.2"/>
    <property type="molecule type" value="Genomic_DNA"/>
</dbReference>
<keyword evidence="1" id="KW-0732">Signal</keyword>
<feature type="chain" id="PRO_5038023483" evidence="1">
    <location>
        <begin position="24"/>
        <end position="619"/>
    </location>
</feature>
<evidence type="ECO:0000256" key="1">
    <source>
        <dbReference type="SAM" id="SignalP"/>
    </source>
</evidence>
<reference evidence="2" key="1">
    <citation type="submission" date="2022-07" db="EMBL/GenBank/DDBJ databases">
        <title>Evaluation of T. orientalis genome assembly methods using nanopore sequencing and analysis of variation between genomes.</title>
        <authorList>
            <person name="Yam J."/>
            <person name="Micallef M.L."/>
            <person name="Liu M."/>
            <person name="Djordjevic S.P."/>
            <person name="Bogema D.R."/>
            <person name="Jenkins C."/>
        </authorList>
    </citation>
    <scope>NUCLEOTIDE SEQUENCE</scope>
    <source>
        <strain evidence="2">Goon Nure</strain>
    </source>
</reference>
<dbReference type="GO" id="GO:0004439">
    <property type="term" value="F:phosphatidylinositol-4,5-bisphosphate 5-phosphatase activity"/>
    <property type="evidence" value="ECO:0007669"/>
    <property type="project" value="UniProtKB-EC"/>
</dbReference>
<sequence length="619" mass="72455">MYIWNVFKTLVYLLFCSKKFAYSDPTEKGVITELVPIELNLYKRSLNDKYEYKQIDKSGIYTVKDGYGFASVGSFHPGSKFRSYIWKASNSSEYANKVILISSDIGDLYKIFIHLFDGTRNVYFKKLDSPWKRMDVNRNVRIPVNLNIVQDTNFYNVTKDGDLKIFTPRTGFVFDSIIHWINPADTKRTIWKARNRNECSSRIEYFVDKTLEPNFGILMIYLLNGEKIKLITDNVNYIGNTWILFDLKKEIPIQIRIDNTKDSLFYENYLSGPLRVIDAKPGFVFNGLFHWNDRHKTTDIIWRTLRPDKYSRQVLVEPIVGFKIYSNNVIIFHLDGTSTHLMSVDDGWSPIEPSIELDIGYKLSTVAYQYIKIKDIEYFIPNGSFLFKQVLRKGLSSKSDIKFWKAKNQWEYVKKVFIVPLGKKEKYLVLLLVTNKLILFLKSEVSPWILQPNDEYAIYRLLSLGVDFSIPKRISKQIEQEQCRPQQQSVFQPNVSEPEIPVLKSEIEPEKLIELDINKMHGLKGYDIFYRDNKVIFTAREPYLFSSVINGNEILWKPKSVDEYADKVIYKVVNGNHKIKVYFPDENRYNITKNKALMDFNPSEVEVLVVKTNKPNTEI</sequence>
<dbReference type="Proteomes" id="UP000244811">
    <property type="component" value="Chromosome 2"/>
</dbReference>
<name>A0A976MCX8_THEOR</name>
<evidence type="ECO:0000313" key="2">
    <source>
        <dbReference type="EMBL" id="UKK02147.2"/>
    </source>
</evidence>
<keyword evidence="2" id="KW-0378">Hydrolase</keyword>
<feature type="signal peptide" evidence="1">
    <location>
        <begin position="1"/>
        <end position="23"/>
    </location>
</feature>
<evidence type="ECO:0000313" key="3">
    <source>
        <dbReference type="Proteomes" id="UP000244811"/>
    </source>
</evidence>
<organism evidence="2 3">
    <name type="scientific">Theileria orientalis</name>
    <dbReference type="NCBI Taxonomy" id="68886"/>
    <lineage>
        <taxon>Eukaryota</taxon>
        <taxon>Sar</taxon>
        <taxon>Alveolata</taxon>
        <taxon>Apicomplexa</taxon>
        <taxon>Aconoidasida</taxon>
        <taxon>Piroplasmida</taxon>
        <taxon>Theileriidae</taxon>
        <taxon>Theileria</taxon>
    </lineage>
</organism>
<accession>A0A976MCX8</accession>
<protein>
    <submittedName>
        <fullName evidence="2">Phosphoinositide 5-phosphatase</fullName>
        <ecNumber evidence="2">3.1.3.36</ecNumber>
    </submittedName>
</protein>